<evidence type="ECO:0000256" key="1">
    <source>
        <dbReference type="ARBA" id="ARBA00009275"/>
    </source>
</evidence>
<comment type="caution">
    <text evidence="4">The sequence shown here is derived from an EMBL/GenBank/DDBJ whole genome shotgun (WGS) entry which is preliminary data.</text>
</comment>
<dbReference type="Proteomes" id="UP000835052">
    <property type="component" value="Unassembled WGS sequence"/>
</dbReference>
<reference evidence="4" key="1">
    <citation type="submission" date="2020-10" db="EMBL/GenBank/DDBJ databases">
        <authorList>
            <person name="Kikuchi T."/>
        </authorList>
    </citation>
    <scope>NUCLEOTIDE SEQUENCE</scope>
    <source>
        <strain evidence="4">NKZ352</strain>
    </source>
</reference>
<comment type="similarity">
    <text evidence="1">Belongs to the metallo-dependent hydrolases superfamily. TatD-type hydrolase family.</text>
</comment>
<dbReference type="GO" id="GO:0046872">
    <property type="term" value="F:metal ion binding"/>
    <property type="evidence" value="ECO:0007669"/>
    <property type="project" value="UniProtKB-KW"/>
</dbReference>
<evidence type="ECO:0000256" key="3">
    <source>
        <dbReference type="ARBA" id="ARBA00022801"/>
    </source>
</evidence>
<dbReference type="PANTHER" id="PTHR46317">
    <property type="entry name" value="HYDROLASE OF PHP SUPERFAMILY-RELATED PROTEIN"/>
    <property type="match status" value="1"/>
</dbReference>
<organism evidence="4 5">
    <name type="scientific">Caenorhabditis auriculariae</name>
    <dbReference type="NCBI Taxonomy" id="2777116"/>
    <lineage>
        <taxon>Eukaryota</taxon>
        <taxon>Metazoa</taxon>
        <taxon>Ecdysozoa</taxon>
        <taxon>Nematoda</taxon>
        <taxon>Chromadorea</taxon>
        <taxon>Rhabditida</taxon>
        <taxon>Rhabditina</taxon>
        <taxon>Rhabditomorpha</taxon>
        <taxon>Rhabditoidea</taxon>
        <taxon>Rhabditidae</taxon>
        <taxon>Peloderinae</taxon>
        <taxon>Caenorhabditis</taxon>
    </lineage>
</organism>
<dbReference type="AlphaFoldDB" id="A0A8S1HX31"/>
<evidence type="ECO:0000313" key="5">
    <source>
        <dbReference type="Proteomes" id="UP000835052"/>
    </source>
</evidence>
<keyword evidence="3" id="KW-0378">Hydrolase</keyword>
<keyword evidence="5" id="KW-1185">Reference proteome</keyword>
<protein>
    <submittedName>
        <fullName evidence="4">Uncharacterized protein</fullName>
    </submittedName>
</protein>
<dbReference type="PANTHER" id="PTHR46317:SF5">
    <property type="entry name" value="NADH-UBIQUINONE OXIDOREDUCTASE SUBUNIT B14.7"/>
    <property type="match status" value="1"/>
</dbReference>
<name>A0A8S1HX31_9PELO</name>
<proteinExistence type="inferred from homology"/>
<gene>
    <name evidence="4" type="ORF">CAUJ_LOCUS15157</name>
</gene>
<accession>A0A8S1HX31</accession>
<dbReference type="EMBL" id="CAJGYM010000163">
    <property type="protein sequence ID" value="CAD6199253.1"/>
    <property type="molecule type" value="Genomic_DNA"/>
</dbReference>
<sequence length="331" mass="37504">MGHDSEPLTAQYKTQRPPWIGLWSSREYTGRPDWWKENGAQDPVVRNEKLRMYRARYREEDPDWFDPKVPDGTSLSGPLGLDSKKYKNITKKADQPGDLKEFQEKVFKGSHQYKAIVEKFNLSKEHPGFDVNPTLNDLVNSPVSQLGRNAIIPNSWYHFGPRFFDSPLNENAHMKGFAAAKYAAILLAPYTLLEMRAMSYAKNFELNKGPDYKDFLKRYAKLAPLPLSVAFAWGFTLSAASTLRNRDDVYNHFYASAAVGTVVASMRSNVSLGITSAVLTTILGVFWQYQRVSETGLQGMTTHSDSAGIWGGPLLWKIFQHGDRKVPNTHY</sequence>
<dbReference type="GO" id="GO:0016787">
    <property type="term" value="F:hydrolase activity"/>
    <property type="evidence" value="ECO:0007669"/>
    <property type="project" value="UniProtKB-KW"/>
</dbReference>
<evidence type="ECO:0000313" key="4">
    <source>
        <dbReference type="EMBL" id="CAD6199253.1"/>
    </source>
</evidence>
<keyword evidence="2" id="KW-0479">Metal-binding</keyword>
<evidence type="ECO:0000256" key="2">
    <source>
        <dbReference type="ARBA" id="ARBA00022723"/>
    </source>
</evidence>
<dbReference type="OrthoDB" id="5911915at2759"/>